<organism evidence="6 7">
    <name type="scientific">Zancudomyces culisetae</name>
    <name type="common">Gut fungus</name>
    <name type="synonym">Smittium culisetae</name>
    <dbReference type="NCBI Taxonomy" id="1213189"/>
    <lineage>
        <taxon>Eukaryota</taxon>
        <taxon>Fungi</taxon>
        <taxon>Fungi incertae sedis</taxon>
        <taxon>Zoopagomycota</taxon>
        <taxon>Kickxellomycotina</taxon>
        <taxon>Harpellomycetes</taxon>
        <taxon>Harpellales</taxon>
        <taxon>Legeriomycetaceae</taxon>
        <taxon>Zancudomyces</taxon>
    </lineage>
</organism>
<dbReference type="Pfam" id="PF24384">
    <property type="entry name" value="Ig_TMM62"/>
    <property type="match status" value="1"/>
</dbReference>
<evidence type="ECO:0000259" key="4">
    <source>
        <dbReference type="Pfam" id="PF24384"/>
    </source>
</evidence>
<feature type="transmembrane region" description="Helical" evidence="2">
    <location>
        <begin position="613"/>
        <end position="636"/>
    </location>
</feature>
<dbReference type="SUPFAM" id="SSF56300">
    <property type="entry name" value="Metallo-dependent phosphatases"/>
    <property type="match status" value="1"/>
</dbReference>
<protein>
    <submittedName>
        <fullName evidence="6">Transmembrane protein 62</fullName>
    </submittedName>
</protein>
<evidence type="ECO:0000313" key="7">
    <source>
        <dbReference type="Proteomes" id="UP000188320"/>
    </source>
</evidence>
<comment type="caution">
    <text evidence="6">The sequence shown here is derived from an EMBL/GenBank/DDBJ whole genome shotgun (WGS) entry which is preliminary data.</text>
</comment>
<feature type="domain" description="TMEM62 Ig-like" evidence="4">
    <location>
        <begin position="312"/>
        <end position="438"/>
    </location>
</feature>
<feature type="compositionally biased region" description="Polar residues" evidence="1">
    <location>
        <begin position="768"/>
        <end position="784"/>
    </location>
</feature>
<dbReference type="PANTHER" id="PTHR14795:SF0">
    <property type="entry name" value="TRANSMEMBRANE PROTEIN 62"/>
    <property type="match status" value="1"/>
</dbReference>
<dbReference type="GO" id="GO:0016787">
    <property type="term" value="F:hydrolase activity"/>
    <property type="evidence" value="ECO:0007669"/>
    <property type="project" value="InterPro"/>
</dbReference>
<dbReference type="InterPro" id="IPR004843">
    <property type="entry name" value="Calcineurin-like_PHP"/>
</dbReference>
<keyword evidence="7" id="KW-1185">Reference proteome</keyword>
<dbReference type="InterPro" id="IPR029052">
    <property type="entry name" value="Metallo-depent_PP-like"/>
</dbReference>
<feature type="transmembrane region" description="Helical" evidence="2">
    <location>
        <begin position="687"/>
        <end position="709"/>
    </location>
</feature>
<keyword evidence="2 6" id="KW-0812">Transmembrane</keyword>
<evidence type="ECO:0000256" key="2">
    <source>
        <dbReference type="SAM" id="Phobius"/>
    </source>
</evidence>
<dbReference type="AlphaFoldDB" id="A0A1R1PZ11"/>
<dbReference type="Pfam" id="PF00149">
    <property type="entry name" value="Metallophos"/>
    <property type="match status" value="1"/>
</dbReference>
<keyword evidence="2" id="KW-0472">Membrane</keyword>
<dbReference type="InterPro" id="IPR056230">
    <property type="entry name" value="TMEM62_C"/>
</dbReference>
<evidence type="ECO:0000259" key="5">
    <source>
        <dbReference type="Pfam" id="PF24394"/>
    </source>
</evidence>
<dbReference type="Gene3D" id="3.60.21.10">
    <property type="match status" value="1"/>
</dbReference>
<dbReference type="EMBL" id="LSSK01000011">
    <property type="protein sequence ID" value="OMH86183.1"/>
    <property type="molecule type" value="Genomic_DNA"/>
</dbReference>
<dbReference type="OrthoDB" id="45365at2759"/>
<dbReference type="InterPro" id="IPR056229">
    <property type="entry name" value="Ig_TMM62"/>
</dbReference>
<sequence length="784" mass="89319">MADSNERTIKEEKILIFVQITDLHISKFNKKGGYTHLLYFLENGHKLITPELLVITGDLTDGKNKNNLSSKQHEEEWEAYKRIIARYGLNSRKEGKYVIDQRGNHDCFNVNGWESDANYYRTHSVSKKKGHGMVLNKEYGKYCFVATDGCPRRGLARPLNFFGYLEGEEMDMLREQLAECKDSNHTIMLNHYPVSVMKYGSSIIRAGEEAEKFGIKELEEGISVFLTGHLHQLIGGMGKSLKGYKQTPKNKGYLELELGDMKDHAIYRVVAIDNDIISFVDVVHTLPQGRIPAISPNPDNPLSIDQVEKVKQPPVVLVTNPKDSRYNIPGHEPLERIMESTEIRILVWADTGVRNVHVELDGVSLGYAQPKTKIASTLDNIEKRYENHKDGSLGNYVPLYTLKWDPEHIYGKYQEKIHTLRVKVLDNDGAETTSETVFRLSKTKSDPLPINNFWSGGWIIMSNFEKFLERTALMSYFGAVILVLLIPKLIAVYHTQSLIGERVWTSSKPDYVPEDNNIATLVRLKLKLGLLVAQNNRNWLTEKLTNLVLVMNNPVLFYSLYVYSILICVFPLFTGNMIKLFDGDHKAYTAVKGHVYGYGVLIQGEWVPLTDTWMYAISSILYPLIILPLYLALFAVKWDENDNDNGTMIVVGHEVMEGDESEEGLERDDSGNDDEVQRIEEKKRAKLLKTLTSLAMTFMYLYFLIIPMIMTCSVYGMFLTLVSGIGRFYNVLFCGWVLAKYSYGVERKIYTKLRGDIKPTEHEPDSFVSCSRDSSASLMSNKSK</sequence>
<dbReference type="PANTHER" id="PTHR14795">
    <property type="entry name" value="HELICASE RELATED"/>
    <property type="match status" value="1"/>
</dbReference>
<evidence type="ECO:0000259" key="3">
    <source>
        <dbReference type="Pfam" id="PF00149"/>
    </source>
</evidence>
<gene>
    <name evidence="6" type="ORF">AX774_g256</name>
</gene>
<reference evidence="7" key="1">
    <citation type="submission" date="2017-01" db="EMBL/GenBank/DDBJ databases">
        <authorList>
            <person name="Wang Y."/>
            <person name="White M."/>
            <person name="Kvist S."/>
            <person name="Moncalvo J.-M."/>
        </authorList>
    </citation>
    <scope>NUCLEOTIDE SEQUENCE [LARGE SCALE GENOMIC DNA]</scope>
    <source>
        <strain evidence="7">COL-18-3</strain>
    </source>
</reference>
<dbReference type="Proteomes" id="UP000188320">
    <property type="component" value="Unassembled WGS sequence"/>
</dbReference>
<feature type="domain" description="Calcineurin-like phosphoesterase" evidence="3">
    <location>
        <begin position="17"/>
        <end position="232"/>
    </location>
</feature>
<feature type="domain" description="TMEM62 C-terminal" evidence="5">
    <location>
        <begin position="472"/>
        <end position="647"/>
    </location>
</feature>
<evidence type="ECO:0000256" key="1">
    <source>
        <dbReference type="SAM" id="MobiDB-lite"/>
    </source>
</evidence>
<keyword evidence="2" id="KW-1133">Transmembrane helix</keyword>
<dbReference type="Pfam" id="PF24394">
    <property type="entry name" value="TMEM62_C"/>
    <property type="match status" value="1"/>
</dbReference>
<accession>A0A1R1PZ11</accession>
<feature type="transmembrane region" description="Helical" evidence="2">
    <location>
        <begin position="715"/>
        <end position="739"/>
    </location>
</feature>
<proteinExistence type="predicted"/>
<feature type="transmembrane region" description="Helical" evidence="2">
    <location>
        <begin position="473"/>
        <end position="493"/>
    </location>
</feature>
<evidence type="ECO:0000313" key="6">
    <source>
        <dbReference type="EMBL" id="OMH86183.1"/>
    </source>
</evidence>
<feature type="transmembrane region" description="Helical" evidence="2">
    <location>
        <begin position="555"/>
        <end position="573"/>
    </location>
</feature>
<name>A0A1R1PZ11_ZANCU</name>
<feature type="region of interest" description="Disordered" evidence="1">
    <location>
        <begin position="760"/>
        <end position="784"/>
    </location>
</feature>